<feature type="region of interest" description="Disordered" evidence="1">
    <location>
        <begin position="215"/>
        <end position="272"/>
    </location>
</feature>
<feature type="compositionally biased region" description="Polar residues" evidence="1">
    <location>
        <begin position="309"/>
        <end position="320"/>
    </location>
</feature>
<protein>
    <submittedName>
        <fullName evidence="2">Uncharacterized protein</fullName>
    </submittedName>
</protein>
<feature type="region of interest" description="Disordered" evidence="1">
    <location>
        <begin position="798"/>
        <end position="827"/>
    </location>
</feature>
<evidence type="ECO:0000313" key="3">
    <source>
        <dbReference type="Proteomes" id="UP000288859"/>
    </source>
</evidence>
<feature type="compositionally biased region" description="Polar residues" evidence="1">
    <location>
        <begin position="574"/>
        <end position="585"/>
    </location>
</feature>
<organism evidence="2 3">
    <name type="scientific">Exophiala mesophila</name>
    <name type="common">Black yeast-like fungus</name>
    <dbReference type="NCBI Taxonomy" id="212818"/>
    <lineage>
        <taxon>Eukaryota</taxon>
        <taxon>Fungi</taxon>
        <taxon>Dikarya</taxon>
        <taxon>Ascomycota</taxon>
        <taxon>Pezizomycotina</taxon>
        <taxon>Eurotiomycetes</taxon>
        <taxon>Chaetothyriomycetidae</taxon>
        <taxon>Chaetothyriales</taxon>
        <taxon>Herpotrichiellaceae</taxon>
        <taxon>Exophiala</taxon>
    </lineage>
</organism>
<dbReference type="Proteomes" id="UP000288859">
    <property type="component" value="Unassembled WGS sequence"/>
</dbReference>
<feature type="region of interest" description="Disordered" evidence="1">
    <location>
        <begin position="470"/>
        <end position="585"/>
    </location>
</feature>
<name>A0A438MW95_EXOME</name>
<feature type="region of interest" description="Disordered" evidence="1">
    <location>
        <begin position="288"/>
        <end position="336"/>
    </location>
</feature>
<feature type="compositionally biased region" description="Low complexity" evidence="1">
    <location>
        <begin position="490"/>
        <end position="520"/>
    </location>
</feature>
<sequence length="961" mass="105493">MPALRDLVCHVQWASTDSPFPEYATQYGDGVVETYITIPSHPQSFTVRLFSTKFIADGLSMVVFIDGNYQCNRNRVNLRPPKDGQAKHLSEIDFTVRQKEKPMGDGKYMGREWRFDNHNIVPNIPEGVKESHFDDLGTIEVLVLRCCTRNPIEIEASPASSAEHSTVLNLSPDVNDKYGWFAGSEKQDQNSKQTATLAGGMFRLFDGPADYRPRYYPNSRDASPRDNHHWDDRYAHHPLHGSSRPPHTSQHSTSSYFTDYANPHSPHNPHNEARLHDATRASRRVHFDFGDHGDQRVPRSMSDHPRPSSRPQWVDSSSHQQFREGSDYYNPEVRFRGPDPYTDHEAYDGIRNTNVDTHRPVYQGFPEQYRPTPQRVRMPSSASLPPGFWPNPVAGRPMVPLAQQRPSSTVPAAPSWVPGLPHIPVWLPPSAMPMPPPNSIFPLYQFPNSANVFPGHNVPAQSNLASVANTAQSGHAQNTPHIPESSAQRELNNNQQGNNPPENGLSSWGNNVNVNNAPNNDQATETPGQPGWAGGGDFTVGGNTASSGAEKGTARSTARSIARSTATSRRNSTNYSGNAPNQNLTDAAEWTDFSFQKGKENTGESSNTPAHSNQESQQQPNYSWANDNQNGDEMNKQADGTWSKPQNGQEAASSPTPLPNDTTPTPLGRGSRDLYGPHGAYFMTKAFAETDAPPDAEEEPRYDVPAPIAQAKGSSKQVQPGKGYLYYKKRCAPQYIDSLEEPYARFVFKYRTKEQMKNEVGIEIDAEPTGDDEVNALENLDKAALIQLVIRAKGALGGQIPEGRPRVPSGTPTTAFDPEPVEPPSNSYLRYNLPPSRNISNPGLGISPAINPPQISQKISELAKSNPGFTTFNQEMPPSTEATNLSNTFYQEQSSQRQPSSAGLEFLGSGAIGQESSTQGKPPTPPLGPVSPDLPANPYPNVPPPPLFPCGNESGAPTKGW</sequence>
<reference evidence="2 3" key="1">
    <citation type="submission" date="2017-03" db="EMBL/GenBank/DDBJ databases">
        <title>Genomes of endolithic fungi from Antarctica.</title>
        <authorList>
            <person name="Coleine C."/>
            <person name="Masonjones S."/>
            <person name="Stajich J.E."/>
        </authorList>
    </citation>
    <scope>NUCLEOTIDE SEQUENCE [LARGE SCALE GENOMIC DNA]</scope>
    <source>
        <strain evidence="2 3">CCFEE 6314</strain>
    </source>
</reference>
<feature type="region of interest" description="Disordered" evidence="1">
    <location>
        <begin position="597"/>
        <end position="675"/>
    </location>
</feature>
<feature type="compositionally biased region" description="Polar residues" evidence="1">
    <location>
        <begin position="245"/>
        <end position="257"/>
    </location>
</feature>
<evidence type="ECO:0000313" key="2">
    <source>
        <dbReference type="EMBL" id="RVX68024.1"/>
    </source>
</evidence>
<dbReference type="OrthoDB" id="5423516at2759"/>
<accession>A0A438MW95</accession>
<comment type="caution">
    <text evidence="2">The sequence shown here is derived from an EMBL/GenBank/DDBJ whole genome shotgun (WGS) entry which is preliminary data.</text>
</comment>
<dbReference type="EMBL" id="NAJM01000042">
    <property type="protein sequence ID" value="RVX68024.1"/>
    <property type="molecule type" value="Genomic_DNA"/>
</dbReference>
<dbReference type="AlphaFoldDB" id="A0A438MW95"/>
<proteinExistence type="predicted"/>
<gene>
    <name evidence="2" type="ORF">B0A52_08435</name>
</gene>
<feature type="compositionally biased region" description="Basic and acidic residues" evidence="1">
    <location>
        <begin position="222"/>
        <end position="235"/>
    </location>
</feature>
<feature type="compositionally biased region" description="Polar residues" evidence="1">
    <location>
        <begin position="603"/>
        <end position="654"/>
    </location>
</feature>
<evidence type="ECO:0000256" key="1">
    <source>
        <dbReference type="SAM" id="MobiDB-lite"/>
    </source>
</evidence>
<feature type="compositionally biased region" description="Polar residues" evidence="1">
    <location>
        <begin position="891"/>
        <end position="901"/>
    </location>
</feature>
<feature type="compositionally biased region" description="Basic and acidic residues" evidence="1">
    <location>
        <begin position="288"/>
        <end position="306"/>
    </location>
</feature>
<feature type="compositionally biased region" description="Polar residues" evidence="1">
    <location>
        <begin position="470"/>
        <end position="489"/>
    </location>
</feature>
<feature type="compositionally biased region" description="Low complexity" evidence="1">
    <location>
        <begin position="554"/>
        <end position="573"/>
    </location>
</feature>
<feature type="region of interest" description="Disordered" evidence="1">
    <location>
        <begin position="891"/>
        <end position="961"/>
    </location>
</feature>
<feature type="compositionally biased region" description="Pro residues" evidence="1">
    <location>
        <begin position="935"/>
        <end position="948"/>
    </location>
</feature>